<dbReference type="InterPro" id="IPR012902">
    <property type="entry name" value="N_methyl_site"/>
</dbReference>
<dbReference type="InterPro" id="IPR031982">
    <property type="entry name" value="PilE-like"/>
</dbReference>
<accession>A0A1I6C3Q3</accession>
<keyword evidence="2" id="KW-0472">Membrane</keyword>
<organism evidence="3 4">
    <name type="scientific">Halopseudomonas formosensis</name>
    <dbReference type="NCBI Taxonomy" id="1002526"/>
    <lineage>
        <taxon>Bacteria</taxon>
        <taxon>Pseudomonadati</taxon>
        <taxon>Pseudomonadota</taxon>
        <taxon>Gammaproteobacteria</taxon>
        <taxon>Pseudomonadales</taxon>
        <taxon>Pseudomonadaceae</taxon>
        <taxon>Halopseudomonas</taxon>
    </lineage>
</organism>
<dbReference type="SUPFAM" id="SSF54523">
    <property type="entry name" value="Pili subunits"/>
    <property type="match status" value="1"/>
</dbReference>
<dbReference type="FunFam" id="3.30.700.10:FF:000002">
    <property type="entry name" value="Type 4 fimbrial biogenesis protein PilE"/>
    <property type="match status" value="1"/>
</dbReference>
<evidence type="ECO:0000313" key="4">
    <source>
        <dbReference type="Proteomes" id="UP000242815"/>
    </source>
</evidence>
<evidence type="ECO:0000256" key="2">
    <source>
        <dbReference type="SAM" id="Phobius"/>
    </source>
</evidence>
<name>A0A1I6C3Q3_9GAMM</name>
<dbReference type="PANTHER" id="PTHR30093:SF47">
    <property type="entry name" value="TYPE IV PILUS NON-CORE MINOR PILIN PILE"/>
    <property type="match status" value="1"/>
</dbReference>
<dbReference type="NCBIfam" id="TIGR02532">
    <property type="entry name" value="IV_pilin_GFxxxE"/>
    <property type="match status" value="1"/>
</dbReference>
<gene>
    <name evidence="3" type="ORF">SAMN05216578_1129</name>
</gene>
<dbReference type="EMBL" id="FOYD01000012">
    <property type="protein sequence ID" value="SFQ87767.1"/>
    <property type="molecule type" value="Genomic_DNA"/>
</dbReference>
<dbReference type="PANTHER" id="PTHR30093">
    <property type="entry name" value="GENERAL SECRETION PATHWAY PROTEIN G"/>
    <property type="match status" value="1"/>
</dbReference>
<feature type="transmembrane region" description="Helical" evidence="2">
    <location>
        <begin position="12"/>
        <end position="35"/>
    </location>
</feature>
<dbReference type="PROSITE" id="PS00409">
    <property type="entry name" value="PROKAR_NTER_METHYL"/>
    <property type="match status" value="1"/>
</dbReference>
<dbReference type="Proteomes" id="UP000242815">
    <property type="component" value="Unassembled WGS sequence"/>
</dbReference>
<dbReference type="GO" id="GO:0043683">
    <property type="term" value="P:type IV pilus assembly"/>
    <property type="evidence" value="ECO:0007669"/>
    <property type="project" value="InterPro"/>
</dbReference>
<dbReference type="RefSeq" id="WP_328586353.1">
    <property type="nucleotide sequence ID" value="NZ_FOYD01000012.1"/>
</dbReference>
<keyword evidence="2" id="KW-0812">Transmembrane</keyword>
<proteinExistence type="predicted"/>
<reference evidence="3 4" key="1">
    <citation type="submission" date="2016-10" db="EMBL/GenBank/DDBJ databases">
        <authorList>
            <person name="de Groot N.N."/>
        </authorList>
    </citation>
    <scope>NUCLEOTIDE SEQUENCE [LARGE SCALE GENOMIC DNA]</scope>
    <source>
        <strain evidence="3 4">JCM 18415</strain>
    </source>
</reference>
<dbReference type="AlphaFoldDB" id="A0A1I6C3Q3"/>
<keyword evidence="1" id="KW-0488">Methylation</keyword>
<keyword evidence="2" id="KW-1133">Transmembrane helix</keyword>
<dbReference type="InterPro" id="IPR000983">
    <property type="entry name" value="Bac_GSPG_pilin"/>
</dbReference>
<dbReference type="GO" id="GO:0015627">
    <property type="term" value="C:type II protein secretion system complex"/>
    <property type="evidence" value="ECO:0007669"/>
    <property type="project" value="InterPro"/>
</dbReference>
<dbReference type="InterPro" id="IPR045584">
    <property type="entry name" value="Pilin-like"/>
</dbReference>
<evidence type="ECO:0000256" key="1">
    <source>
        <dbReference type="ARBA" id="ARBA00022481"/>
    </source>
</evidence>
<dbReference type="Pfam" id="PF07963">
    <property type="entry name" value="N_methyl"/>
    <property type="match status" value="1"/>
</dbReference>
<dbReference type="Gene3D" id="3.30.700.10">
    <property type="entry name" value="Glycoprotein, Type 4 Pilin"/>
    <property type="match status" value="1"/>
</dbReference>
<dbReference type="PRINTS" id="PR00813">
    <property type="entry name" value="BCTERIALGSPG"/>
</dbReference>
<protein>
    <submittedName>
        <fullName evidence="3">Type IV pilus assembly protein PilE</fullName>
    </submittedName>
</protein>
<evidence type="ECO:0000313" key="3">
    <source>
        <dbReference type="EMBL" id="SFQ87767.1"/>
    </source>
</evidence>
<dbReference type="GO" id="GO:0015628">
    <property type="term" value="P:protein secretion by the type II secretion system"/>
    <property type="evidence" value="ECO:0007669"/>
    <property type="project" value="InterPro"/>
</dbReference>
<dbReference type="Pfam" id="PF16732">
    <property type="entry name" value="ComP_DUS"/>
    <property type="match status" value="1"/>
</dbReference>
<dbReference type="STRING" id="1002526.SAMN05216578_1129"/>
<sequence>MSLINMCRSRGFTLIEVMIVVAIIGILAAVALPSYREHVLRGNRAEGQAMLVAAAARQERYRAQNGAYATSVADLYGGSHSSETGKYNLTVAQGGNDDGGYLLTGTQTFGDTGCGNLTLNGVGDKGASGSKTVEDCWK</sequence>